<sequence>MSWDEEPEQAAAGGTERVFAALPPARGRGFAHSWWGVGWQRAVEDSALEGAVMAAGRRTARSGAVGAVSVRPGRLTAVVRDRDGTGRRADVTLRRLSADEWRRLLAVVAGEAGHLAALLDREMPPHLVADAAAAGVDLLPGIGDLEPECECGEWDHCVHTAALCYQAARLLDEDPWILLLLRGRDEETLLREVRAASAPAREPAAGEAPAGVRASERYAARAAQGGDPPLPAAPPPVERTGTPPSLVPCDPGEVDPAALEFLAADAADRARVLLALALRPDHAGQPVPAGYGVWQDAVRLAAAGPPEPVAARLARGCRRSAGELRLAVRAWRAGGSAGLAVLEDPPAAAPPGALAQLAGAWADDTAQRPRLRASGTHWTVVGEGTQVRYGADGRWWPFRREAGRWAPAGAPSGDPAAALLTAREAAGADLA</sequence>
<dbReference type="RefSeq" id="WP_093844079.1">
    <property type="nucleotide sequence ID" value="NZ_FPAB01000008.1"/>
</dbReference>
<reference evidence="3" key="1">
    <citation type="submission" date="2016-10" db="EMBL/GenBank/DDBJ databases">
        <authorList>
            <person name="Varghese N."/>
            <person name="Submissions S."/>
        </authorList>
    </citation>
    <scope>NUCLEOTIDE SEQUENCE [LARGE SCALE GENOMIC DNA]</scope>
    <source>
        <strain evidence="3">CGMCC 4.7047</strain>
    </source>
</reference>
<evidence type="ECO:0000313" key="3">
    <source>
        <dbReference type="Proteomes" id="UP000198873"/>
    </source>
</evidence>
<feature type="region of interest" description="Disordered" evidence="1">
    <location>
        <begin position="217"/>
        <end position="240"/>
    </location>
</feature>
<evidence type="ECO:0000256" key="1">
    <source>
        <dbReference type="SAM" id="MobiDB-lite"/>
    </source>
</evidence>
<dbReference type="STRING" id="1176198.SAMN05444716_108160"/>
<gene>
    <name evidence="2" type="ORF">SAMN05444716_108160</name>
</gene>
<keyword evidence="3" id="KW-1185">Reference proteome</keyword>
<protein>
    <submittedName>
        <fullName evidence="2">Uncharacterized conserved protein, contains Zn finger domain</fullName>
    </submittedName>
</protein>
<feature type="compositionally biased region" description="Pro residues" evidence="1">
    <location>
        <begin position="228"/>
        <end position="237"/>
    </location>
</feature>
<dbReference type="EMBL" id="FPAB01000008">
    <property type="protein sequence ID" value="SFT13729.1"/>
    <property type="molecule type" value="Genomic_DNA"/>
</dbReference>
<dbReference type="PANTHER" id="PTHR38133:SF1">
    <property type="entry name" value="SLR1429 PROTEIN"/>
    <property type="match status" value="1"/>
</dbReference>
<organism evidence="2 3">
    <name type="scientific">Streptomyces harbinensis</name>
    <dbReference type="NCBI Taxonomy" id="1176198"/>
    <lineage>
        <taxon>Bacteria</taxon>
        <taxon>Bacillati</taxon>
        <taxon>Actinomycetota</taxon>
        <taxon>Actinomycetes</taxon>
        <taxon>Kitasatosporales</taxon>
        <taxon>Streptomycetaceae</taxon>
        <taxon>Streptomyces</taxon>
    </lineage>
</organism>
<dbReference type="AlphaFoldDB" id="A0A1I6VJ93"/>
<accession>A0A1I6VJ93</accession>
<dbReference type="Proteomes" id="UP000198873">
    <property type="component" value="Unassembled WGS sequence"/>
</dbReference>
<evidence type="ECO:0000313" key="2">
    <source>
        <dbReference type="EMBL" id="SFT13729.1"/>
    </source>
</evidence>
<name>A0A1I6VJ93_9ACTN</name>
<dbReference type="PANTHER" id="PTHR38133">
    <property type="entry name" value="SLR1429 PROTEIN"/>
    <property type="match status" value="1"/>
</dbReference>
<proteinExistence type="predicted"/>